<evidence type="ECO:0000313" key="10">
    <source>
        <dbReference type="EMBL" id="RDW78928.1"/>
    </source>
</evidence>
<dbReference type="AlphaFoldDB" id="A0A3D8RY41"/>
<dbReference type="InterPro" id="IPR001958">
    <property type="entry name" value="Tet-R_TetA/multi-R_MdtG-like"/>
</dbReference>
<feature type="transmembrane region" description="Helical" evidence="8">
    <location>
        <begin position="361"/>
        <end position="385"/>
    </location>
</feature>
<evidence type="ECO:0000256" key="1">
    <source>
        <dbReference type="ARBA" id="ARBA00004141"/>
    </source>
</evidence>
<protein>
    <submittedName>
        <fullName evidence="10">Putative MFS-type transporter C18.02</fullName>
    </submittedName>
</protein>
<comment type="similarity">
    <text evidence="2">Belongs to the major facilitator superfamily. Vesicular transporter family.</text>
</comment>
<dbReference type="InterPro" id="IPR050930">
    <property type="entry name" value="MFS_Vesicular_Transporter"/>
</dbReference>
<evidence type="ECO:0000256" key="7">
    <source>
        <dbReference type="SAM" id="MobiDB-lite"/>
    </source>
</evidence>
<evidence type="ECO:0000256" key="3">
    <source>
        <dbReference type="ARBA" id="ARBA00022448"/>
    </source>
</evidence>
<keyword evidence="11" id="KW-1185">Reference proteome</keyword>
<feature type="compositionally biased region" description="Basic and acidic residues" evidence="7">
    <location>
        <begin position="213"/>
        <end position="232"/>
    </location>
</feature>
<feature type="domain" description="Major facilitator superfamily (MFS) profile" evidence="9">
    <location>
        <begin position="28"/>
        <end position="463"/>
    </location>
</feature>
<dbReference type="SUPFAM" id="SSF103473">
    <property type="entry name" value="MFS general substrate transporter"/>
    <property type="match status" value="1"/>
</dbReference>
<feature type="region of interest" description="Disordered" evidence="7">
    <location>
        <begin position="213"/>
        <end position="263"/>
    </location>
</feature>
<dbReference type="PROSITE" id="PS50850">
    <property type="entry name" value="MFS"/>
    <property type="match status" value="1"/>
</dbReference>
<evidence type="ECO:0000256" key="5">
    <source>
        <dbReference type="ARBA" id="ARBA00022989"/>
    </source>
</evidence>
<keyword evidence="6 8" id="KW-0472">Membrane</keyword>
<dbReference type="GO" id="GO:0016020">
    <property type="term" value="C:membrane"/>
    <property type="evidence" value="ECO:0007669"/>
    <property type="project" value="UniProtKB-SubCell"/>
</dbReference>
<evidence type="ECO:0000256" key="4">
    <source>
        <dbReference type="ARBA" id="ARBA00022692"/>
    </source>
</evidence>
<keyword evidence="4 8" id="KW-0812">Transmembrane</keyword>
<comment type="subcellular location">
    <subcellularLocation>
        <location evidence="1">Membrane</location>
        <topology evidence="1">Multi-pass membrane protein</topology>
    </subcellularLocation>
</comment>
<dbReference type="GO" id="GO:0022857">
    <property type="term" value="F:transmembrane transporter activity"/>
    <property type="evidence" value="ECO:0007669"/>
    <property type="project" value="InterPro"/>
</dbReference>
<feature type="transmembrane region" description="Helical" evidence="8">
    <location>
        <begin position="100"/>
        <end position="117"/>
    </location>
</feature>
<evidence type="ECO:0000256" key="6">
    <source>
        <dbReference type="ARBA" id="ARBA00023136"/>
    </source>
</evidence>
<feature type="transmembrane region" description="Helical" evidence="8">
    <location>
        <begin position="435"/>
        <end position="458"/>
    </location>
</feature>
<keyword evidence="5 8" id="KW-1133">Transmembrane helix</keyword>
<dbReference type="PRINTS" id="PR01035">
    <property type="entry name" value="TCRTETA"/>
</dbReference>
<dbReference type="OrthoDB" id="5086884at2759"/>
<evidence type="ECO:0000256" key="8">
    <source>
        <dbReference type="SAM" id="Phobius"/>
    </source>
</evidence>
<dbReference type="Gene3D" id="1.20.1250.20">
    <property type="entry name" value="MFS general substrate transporter like domains"/>
    <property type="match status" value="2"/>
</dbReference>
<reference evidence="10 11" key="1">
    <citation type="journal article" date="2018" name="IMA Fungus">
        <title>IMA Genome-F 9: Draft genome sequence of Annulohypoxylon stygium, Aspergillus mulundensis, Berkeleyomyces basicola (syn. Thielaviopsis basicola), Ceratocystis smalleyi, two Cercospora beticola strains, Coleophoma cylindrospora, Fusarium fracticaudum, Phialophora cf. hyalina, and Morchella septimelata.</title>
        <authorList>
            <person name="Wingfield B.D."/>
            <person name="Bills G.F."/>
            <person name="Dong Y."/>
            <person name="Huang W."/>
            <person name="Nel W.J."/>
            <person name="Swalarsk-Parry B.S."/>
            <person name="Vaghefi N."/>
            <person name="Wilken P.M."/>
            <person name="An Z."/>
            <person name="de Beer Z.W."/>
            <person name="De Vos L."/>
            <person name="Chen L."/>
            <person name="Duong T.A."/>
            <person name="Gao Y."/>
            <person name="Hammerbacher A."/>
            <person name="Kikkert J.R."/>
            <person name="Li Y."/>
            <person name="Li H."/>
            <person name="Li K."/>
            <person name="Li Q."/>
            <person name="Liu X."/>
            <person name="Ma X."/>
            <person name="Naidoo K."/>
            <person name="Pethybridge S.J."/>
            <person name="Sun J."/>
            <person name="Steenkamp E.T."/>
            <person name="van der Nest M.A."/>
            <person name="van Wyk S."/>
            <person name="Wingfield M.J."/>
            <person name="Xiong C."/>
            <person name="Yue Q."/>
            <person name="Zhang X."/>
        </authorList>
    </citation>
    <scope>NUCLEOTIDE SEQUENCE [LARGE SCALE GENOMIC DNA]</scope>
    <source>
        <strain evidence="10 11">DSM 5745</strain>
    </source>
</reference>
<feature type="transmembrane region" description="Helical" evidence="8">
    <location>
        <begin position="330"/>
        <end position="349"/>
    </location>
</feature>
<evidence type="ECO:0000313" key="11">
    <source>
        <dbReference type="Proteomes" id="UP000256690"/>
    </source>
</evidence>
<dbReference type="PANTHER" id="PTHR23506">
    <property type="entry name" value="GH10249P"/>
    <property type="match status" value="1"/>
</dbReference>
<dbReference type="InterPro" id="IPR011701">
    <property type="entry name" value="MFS"/>
</dbReference>
<dbReference type="STRING" id="1810919.A0A3D8RY41"/>
<comment type="caution">
    <text evidence="10">The sequence shown here is derived from an EMBL/GenBank/DDBJ whole genome shotgun (WGS) entry which is preliminary data.</text>
</comment>
<organism evidence="10 11">
    <name type="scientific">Aspergillus mulundensis</name>
    <dbReference type="NCBI Taxonomy" id="1810919"/>
    <lineage>
        <taxon>Eukaryota</taxon>
        <taxon>Fungi</taxon>
        <taxon>Dikarya</taxon>
        <taxon>Ascomycota</taxon>
        <taxon>Pezizomycotina</taxon>
        <taxon>Eurotiomycetes</taxon>
        <taxon>Eurotiomycetidae</taxon>
        <taxon>Eurotiales</taxon>
        <taxon>Aspergillaceae</taxon>
        <taxon>Aspergillus</taxon>
        <taxon>Aspergillus subgen. Nidulantes</taxon>
    </lineage>
</organism>
<evidence type="ECO:0000256" key="2">
    <source>
        <dbReference type="ARBA" id="ARBA00006829"/>
    </source>
</evidence>
<feature type="transmembrane region" description="Helical" evidence="8">
    <location>
        <begin position="405"/>
        <end position="423"/>
    </location>
</feature>
<sequence length="488" mass="50704">MVSSVSSDNSSTLASPVAHEFRASTGFITFVVTLAAFTDSFLYGLIVPVTPTALEQRVGIAPEDVQRWVAILLALDGLAWLMTSPITGYLADRVQSRQSVLLAGLPALVVSTGLLWVGNSVMLWALGRILQGASAAVTWTVGLALLTDTVDKERLGESLGYMSMGTMAGTTAGPLLGGIIYQLGGYHAVFGAVIALIAVDAILRLAMVEKRETGTHKDRSGDDEQRQARAEASDSDPLLRGAGSSSSNYGALRSPAVDDGEDFDPPPQRAAMLVLLSTPKILLSLWAYLAVSMTFTSLDSVGQGLVFLPLSITQIIDPLVGRICDKYPRARRGIASAAFLCAAGACNALRIVTHDSSAQKVALCVLLAALGVSLSFAVSPILLSIDETLDAIEQKDPGSLGAGGAVAQAYGLVNCAFAGGALVGPMLGGLVRSMAGWGTLGGVVGLIHAVTAVGLWVLDQDQQVVVVVVVIFNAPGIARRTPIVPDLP</sequence>
<proteinExistence type="inferred from homology"/>
<feature type="transmembrane region" description="Helical" evidence="8">
    <location>
        <begin position="68"/>
        <end position="91"/>
    </location>
</feature>
<name>A0A3D8RY41_9EURO</name>
<dbReference type="Proteomes" id="UP000256690">
    <property type="component" value="Unassembled WGS sequence"/>
</dbReference>
<keyword evidence="3" id="KW-0813">Transport</keyword>
<dbReference type="Pfam" id="PF07690">
    <property type="entry name" value="MFS_1"/>
    <property type="match status" value="1"/>
</dbReference>
<feature type="transmembrane region" description="Helical" evidence="8">
    <location>
        <begin position="27"/>
        <end position="48"/>
    </location>
</feature>
<dbReference type="GeneID" id="38116150"/>
<dbReference type="RefSeq" id="XP_026603628.1">
    <property type="nucleotide sequence ID" value="XM_026747796.1"/>
</dbReference>
<feature type="transmembrane region" description="Helical" evidence="8">
    <location>
        <begin position="159"/>
        <end position="181"/>
    </location>
</feature>
<dbReference type="InterPro" id="IPR036259">
    <property type="entry name" value="MFS_trans_sf"/>
</dbReference>
<dbReference type="PANTHER" id="PTHR23506:SF23">
    <property type="entry name" value="GH10249P"/>
    <property type="match status" value="1"/>
</dbReference>
<dbReference type="CDD" id="cd17325">
    <property type="entry name" value="MFS_MdtG_SLC18_like"/>
    <property type="match status" value="1"/>
</dbReference>
<dbReference type="EMBL" id="PVWQ01000006">
    <property type="protein sequence ID" value="RDW78928.1"/>
    <property type="molecule type" value="Genomic_DNA"/>
</dbReference>
<feature type="transmembrane region" description="Helical" evidence="8">
    <location>
        <begin position="129"/>
        <end position="147"/>
    </location>
</feature>
<feature type="transmembrane region" description="Helical" evidence="8">
    <location>
        <begin position="187"/>
        <end position="207"/>
    </location>
</feature>
<dbReference type="InterPro" id="IPR020846">
    <property type="entry name" value="MFS_dom"/>
</dbReference>
<accession>A0A3D8RY41</accession>
<gene>
    <name evidence="10" type="ORF">DSM5745_05780</name>
</gene>
<evidence type="ECO:0000259" key="9">
    <source>
        <dbReference type="PROSITE" id="PS50850"/>
    </source>
</evidence>